<dbReference type="Proteomes" id="UP000007347">
    <property type="component" value="Chromosome"/>
</dbReference>
<accession>K0NL61</accession>
<reference evidence="1 2" key="1">
    <citation type="journal article" date="2013" name="Environ. Microbiol.">
        <title>Complete genome, catabolic sub-proteomes and key-metabolites of Desulfobacula toluolica Tol2, a marine, aromatic compound-degrading, sulfate-reducing bacterium.</title>
        <authorList>
            <person name="Wohlbrand L."/>
            <person name="Jacob J.H."/>
            <person name="Kube M."/>
            <person name="Mussmann M."/>
            <person name="Jarling R."/>
            <person name="Beck A."/>
            <person name="Amann R."/>
            <person name="Wilkes H."/>
            <person name="Reinhardt R."/>
            <person name="Rabus R."/>
        </authorList>
    </citation>
    <scope>NUCLEOTIDE SEQUENCE [LARGE SCALE GENOMIC DNA]</scope>
    <source>
        <strain evidence="2">DSM 7467 / Tol2</strain>
    </source>
</reference>
<gene>
    <name evidence="1" type="ordered locus">TOL2_C25440</name>
</gene>
<organism evidence="1 2">
    <name type="scientific">Desulfobacula toluolica (strain DSM 7467 / Tol2)</name>
    <dbReference type="NCBI Taxonomy" id="651182"/>
    <lineage>
        <taxon>Bacteria</taxon>
        <taxon>Pseudomonadati</taxon>
        <taxon>Thermodesulfobacteriota</taxon>
        <taxon>Desulfobacteria</taxon>
        <taxon>Desulfobacterales</taxon>
        <taxon>Desulfobacteraceae</taxon>
        <taxon>Desulfobacula</taxon>
    </lineage>
</organism>
<protein>
    <submittedName>
        <fullName evidence="1">Uncharacterized protein</fullName>
    </submittedName>
</protein>
<evidence type="ECO:0000313" key="2">
    <source>
        <dbReference type="Proteomes" id="UP000007347"/>
    </source>
</evidence>
<evidence type="ECO:0000313" key="1">
    <source>
        <dbReference type="EMBL" id="CCK80703.1"/>
    </source>
</evidence>
<keyword evidence="2" id="KW-1185">Reference proteome</keyword>
<dbReference type="KEGG" id="dto:TOL2_C25440"/>
<name>K0NL61_DESTT</name>
<dbReference type="HOGENOM" id="CLU_2632382_0_0_7"/>
<dbReference type="EMBL" id="FO203503">
    <property type="protein sequence ID" value="CCK80703.1"/>
    <property type="molecule type" value="Genomic_DNA"/>
</dbReference>
<sequence>MTCFLRLQAFAPDYILFRRTWSNYCPFLYLNVWKFFKEYLSFIKSGARKIHNLDWPHNKFILVFHLFYFEKIDASNI</sequence>
<dbReference type="AlphaFoldDB" id="K0NL61"/>
<proteinExistence type="predicted"/>